<protein>
    <submittedName>
        <fullName evidence="2">Uncharacterized protein</fullName>
    </submittedName>
</protein>
<evidence type="ECO:0000256" key="1">
    <source>
        <dbReference type="SAM" id="SignalP"/>
    </source>
</evidence>
<dbReference type="Proteomes" id="UP000574769">
    <property type="component" value="Unassembled WGS sequence"/>
</dbReference>
<dbReference type="AlphaFoldDB" id="A0A7W7EZ62"/>
<reference evidence="2 3" key="1">
    <citation type="submission" date="2020-08" db="EMBL/GenBank/DDBJ databases">
        <title>Genomic Encyclopedia of Type Strains, Phase IV (KMG-IV): sequencing the most valuable type-strain genomes for metagenomic binning, comparative biology and taxonomic classification.</title>
        <authorList>
            <person name="Goeker M."/>
        </authorList>
    </citation>
    <scope>NUCLEOTIDE SEQUENCE [LARGE SCALE GENOMIC DNA]</scope>
    <source>
        <strain evidence="2 3">DSM 15867</strain>
    </source>
</reference>
<evidence type="ECO:0000313" key="3">
    <source>
        <dbReference type="Proteomes" id="UP000574769"/>
    </source>
</evidence>
<keyword evidence="3" id="KW-1185">Reference proteome</keyword>
<proteinExistence type="predicted"/>
<feature type="chain" id="PRO_5031350514" evidence="1">
    <location>
        <begin position="24"/>
        <end position="180"/>
    </location>
</feature>
<organism evidence="2 3">
    <name type="scientific">Sphingomonas abaci</name>
    <dbReference type="NCBI Taxonomy" id="237611"/>
    <lineage>
        <taxon>Bacteria</taxon>
        <taxon>Pseudomonadati</taxon>
        <taxon>Pseudomonadota</taxon>
        <taxon>Alphaproteobacteria</taxon>
        <taxon>Sphingomonadales</taxon>
        <taxon>Sphingomonadaceae</taxon>
        <taxon>Sphingomonas</taxon>
    </lineage>
</organism>
<evidence type="ECO:0000313" key="2">
    <source>
        <dbReference type="EMBL" id="MBB4618931.1"/>
    </source>
</evidence>
<dbReference type="RefSeq" id="WP_184116231.1">
    <property type="nucleotide sequence ID" value="NZ_JACHNY010000006.1"/>
</dbReference>
<name>A0A7W7EZ62_9SPHN</name>
<sequence length="180" mass="18824">MRVRFRLAALFVAPALLASPAAAQRPCLTSAEAESLATVALPDVIRETGRVCAQRLPATSLIRSGSGPLIAKYQAAADRAWPAAQGAIVKLSDPAVTLLLQSEYARPVLTSLIAPLVVGRVAIEDCGTVDRLVTLLEPLPPANTAGVIVTVLRYLKADKTKSVAKSGKTGLPEIPLCPQP</sequence>
<dbReference type="EMBL" id="JACHNY010000006">
    <property type="protein sequence ID" value="MBB4618931.1"/>
    <property type="molecule type" value="Genomic_DNA"/>
</dbReference>
<keyword evidence="1" id="KW-0732">Signal</keyword>
<gene>
    <name evidence="2" type="ORF">GGQ96_003077</name>
</gene>
<feature type="signal peptide" evidence="1">
    <location>
        <begin position="1"/>
        <end position="23"/>
    </location>
</feature>
<comment type="caution">
    <text evidence="2">The sequence shown here is derived from an EMBL/GenBank/DDBJ whole genome shotgun (WGS) entry which is preliminary data.</text>
</comment>
<accession>A0A7W7EZ62</accession>